<feature type="transmembrane region" description="Helical" evidence="1">
    <location>
        <begin position="76"/>
        <end position="93"/>
    </location>
</feature>
<dbReference type="RefSeq" id="WP_249376706.1">
    <property type="nucleotide sequence ID" value="NZ_SNUZ01000009.1"/>
</dbReference>
<evidence type="ECO:0000313" key="3">
    <source>
        <dbReference type="Proteomes" id="UP001056693"/>
    </source>
</evidence>
<keyword evidence="1" id="KW-0472">Membrane</keyword>
<evidence type="ECO:0000256" key="1">
    <source>
        <dbReference type="SAM" id="Phobius"/>
    </source>
</evidence>
<proteinExistence type="predicted"/>
<keyword evidence="3" id="KW-1185">Reference proteome</keyword>
<gene>
    <name evidence="2" type="ORF">E2N93_06700</name>
</gene>
<name>A0ABT0NHF9_9FIRM</name>
<dbReference type="Proteomes" id="UP001056693">
    <property type="component" value="Unassembled WGS sequence"/>
</dbReference>
<comment type="caution">
    <text evidence="2">The sequence shown here is derived from an EMBL/GenBank/DDBJ whole genome shotgun (WGS) entry which is preliminary data.</text>
</comment>
<reference evidence="2 3" key="1">
    <citation type="submission" date="2019-03" db="EMBL/GenBank/DDBJ databases">
        <authorList>
            <person name="Molinero N."/>
            <person name="Sanchez B."/>
            <person name="Walker A."/>
            <person name="Duncan S."/>
            <person name="Delgado S."/>
            <person name="Margolles A."/>
        </authorList>
    </citation>
    <scope>NUCLEOTIDE SEQUENCE [LARGE SCALE GENOMIC DNA]</scope>
    <source>
        <strain evidence="2 3">IPLA60002</strain>
    </source>
</reference>
<feature type="transmembrane region" description="Helical" evidence="1">
    <location>
        <begin position="33"/>
        <end position="56"/>
    </location>
</feature>
<feature type="transmembrane region" description="Helical" evidence="1">
    <location>
        <begin position="6"/>
        <end position="26"/>
    </location>
</feature>
<dbReference type="EMBL" id="SNUZ01000009">
    <property type="protein sequence ID" value="MCL3787695.1"/>
    <property type="molecule type" value="Genomic_DNA"/>
</dbReference>
<sequence length="119" mass="13858">MLIYLEIFTVINVLAITLNFTVMCVTRENKKTILINTLINVFVTAILMGISCLLFSTEIEKFFNWFFADTSVDNSNGYYFILGLMYLFMFGVCKKMLRPFITGCCYRLIQKVKSLKKKK</sequence>
<evidence type="ECO:0000313" key="2">
    <source>
        <dbReference type="EMBL" id="MCL3787695.1"/>
    </source>
</evidence>
<keyword evidence="1" id="KW-0812">Transmembrane</keyword>
<protein>
    <submittedName>
        <fullName evidence="2">Uncharacterized protein</fullName>
    </submittedName>
</protein>
<keyword evidence="1" id="KW-1133">Transmembrane helix</keyword>
<accession>A0ABT0NHF9</accession>
<organism evidence="2 3">
    <name type="scientific">Ruminococcus bromii</name>
    <dbReference type="NCBI Taxonomy" id="40518"/>
    <lineage>
        <taxon>Bacteria</taxon>
        <taxon>Bacillati</taxon>
        <taxon>Bacillota</taxon>
        <taxon>Clostridia</taxon>
        <taxon>Eubacteriales</taxon>
        <taxon>Oscillospiraceae</taxon>
        <taxon>Ruminococcus</taxon>
    </lineage>
</organism>